<dbReference type="InterPro" id="IPR001173">
    <property type="entry name" value="Glyco_trans_2-like"/>
</dbReference>
<evidence type="ECO:0000259" key="2">
    <source>
        <dbReference type="Pfam" id="PF00535"/>
    </source>
</evidence>
<sequence>MGPAPRRPVDGAPGMSPGTDLLTAAKPPRSTLVDFLRRKARAWAPALSYRILRQAELETDSDGRLVSTGVDPQIFIQLTEREQVPRWLRIRFRVQQVSTPLNPMLYAFASGEGNRWVEYRLPSIENGVLDEIVLVPPGMNMLRLDPTNGPAVFRLTDLVLHEVGRSELLVEAWSTDRRAVLRALGYRMLRRRNRSRKFLMRAFDARRSGRGYEEWLSLFDRAGSAPFLPVRQAADAAVAKTGPLISIVMPVFNPPERFLREAIRSVLAQTHENWELVLSDDASTERSVARVMAWAAHLDPRIRVIRSETQGGISTATNLAMVAVKGDYVAFMDHDDLLPPGSLAAVAAEIAAHPQVRLIYSDEDKVDDLGNRYDPFFKPEFDPDILLGQNMLNHLCVIHRQTLVEAGPLRSTLDGSQDHDLLLRVMRRIDRSAVRHIPEILYHWRRSRKPRSFSQQQQHQVVRARMAAVREHLAATIPGAKADLAMAGYVRIIWPLPDPAPRVSIIIPTRDRVALLRPCVESILAKTAYPDFEVIIVDNASTDPETLSFLASVSADDRVRVLRHPGPFNFSEINNIAARQATGELLCFVNNDIEVTEGDWLREMASHGVRPDVGAVGAKLLYPDGHIQHAGVVVGLGGVAGHAFKSLVRNHPGYFGRLCVTHEVGAVTAACMLTKASSFWQVGGFDAENLAVAFNDVDYCLKLREAGQRIIMTPFACLIHAESASRGPDTEGPALLRFQSEIAYMKDRWADTLPADPFYSPNLSLVGHGYTLAFPPRRGVRP</sequence>
<dbReference type="AlphaFoldDB" id="A0A418WHG4"/>
<comment type="caution">
    <text evidence="3">The sequence shown here is derived from an EMBL/GenBank/DDBJ whole genome shotgun (WGS) entry which is preliminary data.</text>
</comment>
<evidence type="ECO:0000313" key="4">
    <source>
        <dbReference type="Proteomes" id="UP000284605"/>
    </source>
</evidence>
<reference evidence="3 4" key="1">
    <citation type="submission" date="2018-09" db="EMBL/GenBank/DDBJ databases">
        <authorList>
            <person name="Zhu H."/>
        </authorList>
    </citation>
    <scope>NUCLEOTIDE SEQUENCE [LARGE SCALE GENOMIC DNA]</scope>
    <source>
        <strain evidence="3 4">K1W22B-8</strain>
    </source>
</reference>
<dbReference type="EMBL" id="QYUK01000011">
    <property type="protein sequence ID" value="RJF89474.1"/>
    <property type="molecule type" value="Genomic_DNA"/>
</dbReference>
<keyword evidence="4" id="KW-1185">Reference proteome</keyword>
<feature type="domain" description="Glycosyltransferase 2-like" evidence="2">
    <location>
        <begin position="246"/>
        <end position="355"/>
    </location>
</feature>
<dbReference type="SUPFAM" id="SSF53448">
    <property type="entry name" value="Nucleotide-diphospho-sugar transferases"/>
    <property type="match status" value="2"/>
</dbReference>
<accession>A0A418WHG4</accession>
<dbReference type="PANTHER" id="PTHR43179:SF7">
    <property type="entry name" value="RHAMNOSYLTRANSFERASE WBBL"/>
    <property type="match status" value="1"/>
</dbReference>
<proteinExistence type="predicted"/>
<feature type="region of interest" description="Disordered" evidence="1">
    <location>
        <begin position="1"/>
        <end position="25"/>
    </location>
</feature>
<organism evidence="3 4">
    <name type="scientific">Oleomonas cavernae</name>
    <dbReference type="NCBI Taxonomy" id="2320859"/>
    <lineage>
        <taxon>Bacteria</taxon>
        <taxon>Pseudomonadati</taxon>
        <taxon>Pseudomonadota</taxon>
        <taxon>Alphaproteobacteria</taxon>
        <taxon>Acetobacterales</taxon>
        <taxon>Acetobacteraceae</taxon>
        <taxon>Oleomonas</taxon>
    </lineage>
</organism>
<dbReference type="CDD" id="cd04186">
    <property type="entry name" value="GT_2_like_c"/>
    <property type="match status" value="1"/>
</dbReference>
<dbReference type="CDD" id="cd04184">
    <property type="entry name" value="GT2_RfbC_Mx_like"/>
    <property type="match status" value="1"/>
</dbReference>
<dbReference type="PANTHER" id="PTHR43179">
    <property type="entry name" value="RHAMNOSYLTRANSFERASE WBBL"/>
    <property type="match status" value="1"/>
</dbReference>
<dbReference type="Pfam" id="PF00535">
    <property type="entry name" value="Glycos_transf_2"/>
    <property type="match status" value="2"/>
</dbReference>
<keyword evidence="3" id="KW-0808">Transferase</keyword>
<gene>
    <name evidence="3" type="ORF">D3874_22935</name>
</gene>
<evidence type="ECO:0000256" key="1">
    <source>
        <dbReference type="SAM" id="MobiDB-lite"/>
    </source>
</evidence>
<dbReference type="GO" id="GO:0016740">
    <property type="term" value="F:transferase activity"/>
    <property type="evidence" value="ECO:0007669"/>
    <property type="project" value="UniProtKB-KW"/>
</dbReference>
<dbReference type="Proteomes" id="UP000284605">
    <property type="component" value="Unassembled WGS sequence"/>
</dbReference>
<protein>
    <submittedName>
        <fullName evidence="3">Glycosyltransferase family 2 protein</fullName>
    </submittedName>
</protein>
<dbReference type="InterPro" id="IPR029044">
    <property type="entry name" value="Nucleotide-diphossugar_trans"/>
</dbReference>
<feature type="domain" description="Glycosyltransferase 2-like" evidence="2">
    <location>
        <begin position="504"/>
        <end position="624"/>
    </location>
</feature>
<evidence type="ECO:0000313" key="3">
    <source>
        <dbReference type="EMBL" id="RJF89474.1"/>
    </source>
</evidence>
<dbReference type="Gene3D" id="3.90.550.10">
    <property type="entry name" value="Spore Coat Polysaccharide Biosynthesis Protein SpsA, Chain A"/>
    <property type="match status" value="2"/>
</dbReference>
<name>A0A418WHG4_9PROT</name>